<dbReference type="Pfam" id="PF17935">
    <property type="entry name" value="TetR_C_27"/>
    <property type="match status" value="1"/>
</dbReference>
<organism evidence="6 7">
    <name type="scientific">Agromyces bauzanensis</name>
    <dbReference type="NCBI Taxonomy" id="1308924"/>
    <lineage>
        <taxon>Bacteria</taxon>
        <taxon>Bacillati</taxon>
        <taxon>Actinomycetota</taxon>
        <taxon>Actinomycetes</taxon>
        <taxon>Micrococcales</taxon>
        <taxon>Microbacteriaceae</taxon>
        <taxon>Agromyces</taxon>
    </lineage>
</organism>
<dbReference type="SUPFAM" id="SSF46689">
    <property type="entry name" value="Homeodomain-like"/>
    <property type="match status" value="1"/>
</dbReference>
<feature type="domain" description="HTH tetR-type" evidence="5">
    <location>
        <begin position="5"/>
        <end position="65"/>
    </location>
</feature>
<accession>A0A917UWV8</accession>
<dbReference type="InterPro" id="IPR001647">
    <property type="entry name" value="HTH_TetR"/>
</dbReference>
<evidence type="ECO:0000256" key="4">
    <source>
        <dbReference type="PROSITE-ProRule" id="PRU00335"/>
    </source>
</evidence>
<dbReference type="GO" id="GO:0000976">
    <property type="term" value="F:transcription cis-regulatory region binding"/>
    <property type="evidence" value="ECO:0007669"/>
    <property type="project" value="TreeGrafter"/>
</dbReference>
<name>A0A917UWV8_9MICO</name>
<comment type="caution">
    <text evidence="6">The sequence shown here is derived from an EMBL/GenBank/DDBJ whole genome shotgun (WGS) entry which is preliminary data.</text>
</comment>
<dbReference type="InterPro" id="IPR036271">
    <property type="entry name" value="Tet_transcr_reg_TetR-rel_C_sf"/>
</dbReference>
<keyword evidence="2 4" id="KW-0238">DNA-binding</keyword>
<feature type="DNA-binding region" description="H-T-H motif" evidence="4">
    <location>
        <begin position="28"/>
        <end position="47"/>
    </location>
</feature>
<evidence type="ECO:0000256" key="2">
    <source>
        <dbReference type="ARBA" id="ARBA00023125"/>
    </source>
</evidence>
<evidence type="ECO:0000256" key="1">
    <source>
        <dbReference type="ARBA" id="ARBA00023015"/>
    </source>
</evidence>
<dbReference type="EMBL" id="BMMD01000022">
    <property type="protein sequence ID" value="GGJ90908.1"/>
    <property type="molecule type" value="Genomic_DNA"/>
</dbReference>
<dbReference type="PROSITE" id="PS01081">
    <property type="entry name" value="HTH_TETR_1"/>
    <property type="match status" value="1"/>
</dbReference>
<evidence type="ECO:0000256" key="3">
    <source>
        <dbReference type="ARBA" id="ARBA00023163"/>
    </source>
</evidence>
<protein>
    <submittedName>
        <fullName evidence="6">TetR family transcriptional regulator</fullName>
    </submittedName>
</protein>
<dbReference type="PANTHER" id="PTHR30055">
    <property type="entry name" value="HTH-TYPE TRANSCRIPTIONAL REGULATOR RUTR"/>
    <property type="match status" value="1"/>
</dbReference>
<dbReference type="PANTHER" id="PTHR30055:SF151">
    <property type="entry name" value="TRANSCRIPTIONAL REGULATORY PROTEIN"/>
    <property type="match status" value="1"/>
</dbReference>
<dbReference type="Gene3D" id="1.10.357.10">
    <property type="entry name" value="Tetracycline Repressor, domain 2"/>
    <property type="match status" value="1"/>
</dbReference>
<proteinExistence type="predicted"/>
<reference evidence="6" key="1">
    <citation type="journal article" date="2014" name="Int. J. Syst. Evol. Microbiol.">
        <title>Complete genome sequence of Corynebacterium casei LMG S-19264T (=DSM 44701T), isolated from a smear-ripened cheese.</title>
        <authorList>
            <consortium name="US DOE Joint Genome Institute (JGI-PGF)"/>
            <person name="Walter F."/>
            <person name="Albersmeier A."/>
            <person name="Kalinowski J."/>
            <person name="Ruckert C."/>
        </authorList>
    </citation>
    <scope>NUCLEOTIDE SEQUENCE</scope>
    <source>
        <strain evidence="6">CGMCC 1.8984</strain>
    </source>
</reference>
<keyword evidence="7" id="KW-1185">Reference proteome</keyword>
<keyword evidence="3" id="KW-0804">Transcription</keyword>
<dbReference type="SUPFAM" id="SSF48498">
    <property type="entry name" value="Tetracyclin repressor-like, C-terminal domain"/>
    <property type="match status" value="1"/>
</dbReference>
<sequence length="198" mass="21850">MSDTILTRERILDTAEEVLRRYGPAKATVLDVSRSLGVSHGSVYRHFPSKTALRDAVAERWLARVSAPLAVIAAEDGPAPERLHRWLLRLSAEKRRMAREDPELFDTFHTIATEAREVVAEHLRLLAAQITQIIESGISRDEFAPTDATVAGRAVLQATARFHHPVHAMEWSESGIDADFDAVIALILCGLRAGPSGR</sequence>
<dbReference type="PROSITE" id="PS50977">
    <property type="entry name" value="HTH_TETR_2"/>
    <property type="match status" value="1"/>
</dbReference>
<dbReference type="InterPro" id="IPR009057">
    <property type="entry name" value="Homeodomain-like_sf"/>
</dbReference>
<evidence type="ECO:0000313" key="6">
    <source>
        <dbReference type="EMBL" id="GGJ90908.1"/>
    </source>
</evidence>
<dbReference type="GO" id="GO:0003700">
    <property type="term" value="F:DNA-binding transcription factor activity"/>
    <property type="evidence" value="ECO:0007669"/>
    <property type="project" value="TreeGrafter"/>
</dbReference>
<reference evidence="6" key="2">
    <citation type="submission" date="2020-09" db="EMBL/GenBank/DDBJ databases">
        <authorList>
            <person name="Sun Q."/>
            <person name="Zhou Y."/>
        </authorList>
    </citation>
    <scope>NUCLEOTIDE SEQUENCE</scope>
    <source>
        <strain evidence="6">CGMCC 1.8984</strain>
    </source>
</reference>
<dbReference type="RefSeq" id="WP_188744380.1">
    <property type="nucleotide sequence ID" value="NZ_BAABFW010000012.1"/>
</dbReference>
<dbReference type="Proteomes" id="UP000636956">
    <property type="component" value="Unassembled WGS sequence"/>
</dbReference>
<evidence type="ECO:0000313" key="7">
    <source>
        <dbReference type="Proteomes" id="UP000636956"/>
    </source>
</evidence>
<dbReference type="Pfam" id="PF00440">
    <property type="entry name" value="TetR_N"/>
    <property type="match status" value="1"/>
</dbReference>
<dbReference type="InterPro" id="IPR041478">
    <property type="entry name" value="TetR_C_27"/>
</dbReference>
<gene>
    <name evidence="6" type="ORF">GCM10011372_31730</name>
</gene>
<dbReference type="AlphaFoldDB" id="A0A917UWV8"/>
<dbReference type="InterPro" id="IPR023772">
    <property type="entry name" value="DNA-bd_HTH_TetR-type_CS"/>
</dbReference>
<evidence type="ECO:0000259" key="5">
    <source>
        <dbReference type="PROSITE" id="PS50977"/>
    </source>
</evidence>
<keyword evidence="1" id="KW-0805">Transcription regulation</keyword>
<dbReference type="InterPro" id="IPR050109">
    <property type="entry name" value="HTH-type_TetR-like_transc_reg"/>
</dbReference>
<dbReference type="PRINTS" id="PR00455">
    <property type="entry name" value="HTHTETR"/>
</dbReference>